<reference evidence="5" key="4">
    <citation type="submission" date="2024-05" db="EMBL/GenBank/DDBJ databases">
        <authorList>
            <person name="Sun Q."/>
            <person name="Zhou Y."/>
        </authorList>
    </citation>
    <scope>NUCLEOTIDE SEQUENCE</scope>
    <source>
        <strain evidence="5">CGMCC 1.18437</strain>
    </source>
</reference>
<accession>A0A7W8KBC2</accession>
<dbReference type="Proteomes" id="UP000619376">
    <property type="component" value="Unassembled WGS sequence"/>
</dbReference>
<gene>
    <name evidence="5" type="ORF">GCM10017781_05280</name>
    <name evidence="6" type="ORF">HNQ07_000514</name>
</gene>
<reference evidence="6 7" key="3">
    <citation type="submission" date="2020-08" db="EMBL/GenBank/DDBJ databases">
        <title>Genomic Encyclopedia of Type Strains, Phase IV (KMG-IV): sequencing the most valuable type-strain genomes for metagenomic binning, comparative biology and taxonomic classification.</title>
        <authorList>
            <person name="Goeker M."/>
        </authorList>
    </citation>
    <scope>NUCLEOTIDE SEQUENCE [LARGE SCALE GENOMIC DNA]</scope>
    <source>
        <strain evidence="6 7">DSM 27521</strain>
    </source>
</reference>
<keyword evidence="8" id="KW-1185">Reference proteome</keyword>
<evidence type="ECO:0000256" key="4">
    <source>
        <dbReference type="RuleBase" id="RU365031"/>
    </source>
</evidence>
<dbReference type="EMBL" id="JACHFK010000001">
    <property type="protein sequence ID" value="MBB5375070.1"/>
    <property type="molecule type" value="Genomic_DNA"/>
</dbReference>
<dbReference type="PANTHER" id="PTHR11104:SF0">
    <property type="entry name" value="SPBETA PROPHAGE-DERIVED AMINOGLYCOSIDE N(3')-ACETYLTRANSFERASE-LIKE PROTEIN YOKD"/>
    <property type="match status" value="1"/>
</dbReference>
<sequence>MLNLLRKPAVTPADLERGLADLGLDGTQHVMVHASLKSFGTLEGGARGAVDALLASTATLVAPAFTYSTLLTRPTSLSSARFHRDMRVSRDIGRVPQEMVERADALRSAHPTLSFIALGERAADITAAQSLDSPYRPVGALYDLDGYALLMGVDHGSNTSIHYGEHLAGMPLLTRYVHTPQGVLPTAFPNCSADFENLAPELEGQYRSVRVGSSDLHLYPVRALVDTTVAFLTRHPEGLLCTYRGCRCQEVRGMVRQRGLTPRPHAGL</sequence>
<dbReference type="AlphaFoldDB" id="A0A7W8KBC2"/>
<evidence type="ECO:0000313" key="7">
    <source>
        <dbReference type="Proteomes" id="UP000539473"/>
    </source>
</evidence>
<dbReference type="RefSeq" id="WP_184109315.1">
    <property type="nucleotide sequence ID" value="NZ_BNAJ01000001.1"/>
</dbReference>
<dbReference type="EMBL" id="BNAJ01000001">
    <property type="protein sequence ID" value="GHF31723.1"/>
    <property type="molecule type" value="Genomic_DNA"/>
</dbReference>
<keyword evidence="2 4" id="KW-0808">Transferase</keyword>
<dbReference type="GO" id="GO:0046353">
    <property type="term" value="F:aminoglycoside 3-N-acetyltransferase activity"/>
    <property type="evidence" value="ECO:0007669"/>
    <property type="project" value="UniProtKB-EC"/>
</dbReference>
<dbReference type="InterPro" id="IPR003679">
    <property type="entry name" value="Amioglycoside_AcTrfase"/>
</dbReference>
<dbReference type="EC" id="2.3.1.-" evidence="4"/>
<keyword evidence="3 4" id="KW-0012">Acyltransferase</keyword>
<evidence type="ECO:0000313" key="6">
    <source>
        <dbReference type="EMBL" id="MBB5375070.1"/>
    </source>
</evidence>
<dbReference type="InterPro" id="IPR028345">
    <property type="entry name" value="Antibiotic_NAT-like"/>
</dbReference>
<reference evidence="5" key="1">
    <citation type="journal article" date="2014" name="Int. J. Syst. Evol. Microbiol.">
        <title>Complete genome of a new Firmicutes species belonging to the dominant human colonic microbiota ('Ruminococcus bicirculans') reveals two chromosomes and a selective capacity to utilize plant glucans.</title>
        <authorList>
            <consortium name="NISC Comparative Sequencing Program"/>
            <person name="Wegmann U."/>
            <person name="Louis P."/>
            <person name="Goesmann A."/>
            <person name="Henrissat B."/>
            <person name="Duncan S.H."/>
            <person name="Flint H.J."/>
        </authorList>
    </citation>
    <scope>NUCLEOTIDE SEQUENCE</scope>
    <source>
        <strain evidence="5">CGMCC 1.18437</strain>
    </source>
</reference>
<reference evidence="8" key="2">
    <citation type="journal article" date="2019" name="Int. J. Syst. Evol. Microbiol.">
        <title>The Global Catalogue of Microorganisms (GCM) 10K type strain sequencing project: providing services to taxonomists for standard genome sequencing and annotation.</title>
        <authorList>
            <consortium name="The Broad Institute Genomics Platform"/>
            <consortium name="The Broad Institute Genome Sequencing Center for Infectious Disease"/>
            <person name="Wu L."/>
            <person name="Ma J."/>
        </authorList>
    </citation>
    <scope>NUCLEOTIDE SEQUENCE [LARGE SCALE GENOMIC DNA]</scope>
    <source>
        <strain evidence="8">CGMCC 1.18437</strain>
    </source>
</reference>
<dbReference type="Pfam" id="PF02522">
    <property type="entry name" value="Antibiotic_NAT"/>
    <property type="match status" value="1"/>
</dbReference>
<name>A0A7W8KBC2_9DEIO</name>
<dbReference type="GO" id="GO:0046677">
    <property type="term" value="P:response to antibiotic"/>
    <property type="evidence" value="ECO:0007669"/>
    <property type="project" value="UniProtKB-KW"/>
</dbReference>
<comment type="similarity">
    <text evidence="1 4">Belongs to the antibiotic N-acetyltransferase family.</text>
</comment>
<evidence type="ECO:0000256" key="3">
    <source>
        <dbReference type="ARBA" id="ARBA00023315"/>
    </source>
</evidence>
<comment type="caution">
    <text evidence="6">The sequence shown here is derived from an EMBL/GenBank/DDBJ whole genome shotgun (WGS) entry which is preliminary data.</text>
</comment>
<proteinExistence type="inferred from homology"/>
<evidence type="ECO:0000256" key="1">
    <source>
        <dbReference type="ARBA" id="ARBA00006383"/>
    </source>
</evidence>
<evidence type="ECO:0000313" key="8">
    <source>
        <dbReference type="Proteomes" id="UP000619376"/>
    </source>
</evidence>
<organism evidence="6 7">
    <name type="scientific">Deinococcus metalli</name>
    <dbReference type="NCBI Taxonomy" id="1141878"/>
    <lineage>
        <taxon>Bacteria</taxon>
        <taxon>Thermotogati</taxon>
        <taxon>Deinococcota</taxon>
        <taxon>Deinococci</taxon>
        <taxon>Deinococcales</taxon>
        <taxon>Deinococcaceae</taxon>
        <taxon>Deinococcus</taxon>
    </lineage>
</organism>
<protein>
    <recommendedName>
        <fullName evidence="4">Aminoglycoside N(3)-acetyltransferase</fullName>
        <ecNumber evidence="4">2.3.1.-</ecNumber>
    </recommendedName>
</protein>
<dbReference type="SUPFAM" id="SSF110710">
    <property type="entry name" value="TTHA0583/YokD-like"/>
    <property type="match status" value="1"/>
</dbReference>
<evidence type="ECO:0000313" key="5">
    <source>
        <dbReference type="EMBL" id="GHF31723.1"/>
    </source>
</evidence>
<dbReference type="Proteomes" id="UP000539473">
    <property type="component" value="Unassembled WGS sequence"/>
</dbReference>
<dbReference type="PANTHER" id="PTHR11104">
    <property type="entry name" value="AMINOGLYCOSIDE N3-ACETYLTRANSFERASE"/>
    <property type="match status" value="1"/>
</dbReference>
<keyword evidence="4" id="KW-0046">Antibiotic resistance</keyword>
<evidence type="ECO:0000256" key="2">
    <source>
        <dbReference type="ARBA" id="ARBA00022679"/>
    </source>
</evidence>
<comment type="catalytic activity">
    <reaction evidence="4">
        <text>a 2-deoxystreptamine antibiotic + acetyl-CoA = an N(3)-acetyl-2-deoxystreptamine antibiotic + CoA + H(+)</text>
        <dbReference type="Rhea" id="RHEA:12665"/>
        <dbReference type="ChEBI" id="CHEBI:15378"/>
        <dbReference type="ChEBI" id="CHEBI:57287"/>
        <dbReference type="ChEBI" id="CHEBI:57288"/>
        <dbReference type="ChEBI" id="CHEBI:57921"/>
        <dbReference type="ChEBI" id="CHEBI:77452"/>
        <dbReference type="EC" id="2.3.1.81"/>
    </reaction>
</comment>